<name>A0A061RSI1_9CHLO</name>
<protein>
    <submittedName>
        <fullName evidence="3">Uncharacterized protein</fullName>
    </submittedName>
</protein>
<proteinExistence type="predicted"/>
<feature type="transmembrane region" description="Helical" evidence="1">
    <location>
        <begin position="83"/>
        <end position="106"/>
    </location>
</feature>
<keyword evidence="1" id="KW-0472">Membrane</keyword>
<reference evidence="3" key="1">
    <citation type="submission" date="2014-05" db="EMBL/GenBank/DDBJ databases">
        <title>The transcriptome of the halophilic microalga Tetraselmis sp. GSL018 isolated from the Great Salt Lake, Utah.</title>
        <authorList>
            <person name="Jinkerson R.E."/>
            <person name="D'Adamo S."/>
            <person name="Posewitz M.C."/>
        </authorList>
    </citation>
    <scope>NUCLEOTIDE SEQUENCE</scope>
    <source>
        <strain evidence="3">GSL018</strain>
    </source>
</reference>
<dbReference type="EMBL" id="GBEZ01026343">
    <property type="protein sequence ID" value="JAC60860.1"/>
    <property type="molecule type" value="Transcribed_RNA"/>
</dbReference>
<keyword evidence="1" id="KW-1133">Transmembrane helix</keyword>
<evidence type="ECO:0000313" key="3">
    <source>
        <dbReference type="EMBL" id="JAC73704.1"/>
    </source>
</evidence>
<dbReference type="AlphaFoldDB" id="A0A061RSI1"/>
<evidence type="ECO:0000256" key="1">
    <source>
        <dbReference type="SAM" id="Phobius"/>
    </source>
</evidence>
<accession>A0A061RSI1</accession>
<dbReference type="EMBL" id="GBEZ01003991">
    <property type="protein sequence ID" value="JAC81187.1"/>
    <property type="molecule type" value="Transcribed_RNA"/>
</dbReference>
<evidence type="ECO:0000313" key="2">
    <source>
        <dbReference type="EMBL" id="JAC60860.1"/>
    </source>
</evidence>
<dbReference type="EMBL" id="GBEZ01012157">
    <property type="protein sequence ID" value="JAC73704.1"/>
    <property type="molecule type" value="Transcribed_RNA"/>
</dbReference>
<gene>
    <name evidence="2" type="ORF">TSPGSL018_27812</name>
    <name evidence="3" type="ORF">TSPGSL018_28100</name>
    <name evidence="4" type="ORF">TSPGSL018_8499</name>
</gene>
<organism evidence="3">
    <name type="scientific">Tetraselmis sp. GSL018</name>
    <dbReference type="NCBI Taxonomy" id="582737"/>
    <lineage>
        <taxon>Eukaryota</taxon>
        <taxon>Viridiplantae</taxon>
        <taxon>Chlorophyta</taxon>
        <taxon>core chlorophytes</taxon>
        <taxon>Chlorodendrophyceae</taxon>
        <taxon>Chlorodendrales</taxon>
        <taxon>Chlorodendraceae</taxon>
        <taxon>Tetraselmis</taxon>
    </lineage>
</organism>
<feature type="transmembrane region" description="Helical" evidence="1">
    <location>
        <begin position="118"/>
        <end position="135"/>
    </location>
</feature>
<feature type="transmembrane region" description="Helical" evidence="1">
    <location>
        <begin position="477"/>
        <end position="502"/>
    </location>
</feature>
<evidence type="ECO:0000313" key="4">
    <source>
        <dbReference type="EMBL" id="JAC81187.1"/>
    </source>
</evidence>
<sequence>MDFPGTSNLRNSYAIPFDQAHHSRSRSYDQPDFGRRNSISKKVYSSKEGNSVQLWTTICMVICTAELVGCLIYFVMLSRMPEIVHLSSMGTVLAALIFGVCTLGIASSFRRSRQMLNLHVMGGILTLIIALNFTSNASRDVNLYCNMLMMDMNLQVAEKAMAQMNNAAVMESISARLRELDNSIVEADDVAHSLHKAKQEQRAQMRDDYYILESKVESLRRHAAAIQEQVLLMAAKIHEKETPKHEQLSTEEAKERAKITLSGEKDIPEQYARHIRRFQKLFADANEILESAHLPRLHDAATGEHKGSHGMKLSPSHYYSFLETLKEAVDEIVKLEKELSDVIGEDDVKSSGKGSFINEWRKKLYAGWRILDDYIDDDYLMENDNPIEMLHELHQDADDVAARLKRYKHNLYESHDTSEHSKRVKEARHERRQRQQMYMQQFQSEMERADRAQDRVLSQWDRSSHTCSRSNEVVPQLVGIALGILFLQAASTYTSISLIFLMPVKRVQ</sequence>
<keyword evidence="1" id="KW-0812">Transmembrane</keyword>
<feature type="transmembrane region" description="Helical" evidence="1">
    <location>
        <begin position="54"/>
        <end position="77"/>
    </location>
</feature>